<protein>
    <submittedName>
        <fullName evidence="1">Uncharacterized protein</fullName>
    </submittedName>
</protein>
<dbReference type="KEGG" id="sbz:A464_272"/>
<reference evidence="1 2" key="1">
    <citation type="submission" date="2013-07" db="EMBL/GenBank/DDBJ databases">
        <title>Genome sequence of Salmonella bongori N268-08 - a rare clinical isolate.</title>
        <authorList>
            <person name="Marti R."/>
            <person name="Hagens S."/>
            <person name="Loessner M.J."/>
            <person name="Klumpp J."/>
        </authorList>
    </citation>
    <scope>NUCLEOTIDE SEQUENCE [LARGE SCALE GENOMIC DNA]</scope>
    <source>
        <strain evidence="1 2">N268-08</strain>
    </source>
</reference>
<dbReference type="EMBL" id="CP006608">
    <property type="protein sequence ID" value="AGR57458.1"/>
    <property type="molecule type" value="Genomic_DNA"/>
</dbReference>
<sequence>MFYCAQRDTGLKNGEFDNRITRKDEKIVNVQTGTCEKLLWC</sequence>
<evidence type="ECO:0000313" key="1">
    <source>
        <dbReference type="EMBL" id="AGR57458.1"/>
    </source>
</evidence>
<dbReference type="HOGENOM" id="CLU_3276241_0_0_6"/>
<dbReference type="PATRIC" id="fig|1197719.3.peg.273"/>
<name>S5MS90_SALBN</name>
<accession>S5MS90</accession>
<evidence type="ECO:0000313" key="2">
    <source>
        <dbReference type="Proteomes" id="UP000015042"/>
    </source>
</evidence>
<gene>
    <name evidence="1" type="ORF">A464_272</name>
</gene>
<dbReference type="Proteomes" id="UP000015042">
    <property type="component" value="Chromosome"/>
</dbReference>
<organism evidence="1 2">
    <name type="scientific">Salmonella bongori N268-08</name>
    <dbReference type="NCBI Taxonomy" id="1197719"/>
    <lineage>
        <taxon>Bacteria</taxon>
        <taxon>Pseudomonadati</taxon>
        <taxon>Pseudomonadota</taxon>
        <taxon>Gammaproteobacteria</taxon>
        <taxon>Enterobacterales</taxon>
        <taxon>Enterobacteriaceae</taxon>
        <taxon>Salmonella</taxon>
    </lineage>
</organism>
<proteinExistence type="predicted"/>
<dbReference type="AlphaFoldDB" id="S5MS90"/>